<sequence length="173" mass="19171">MFLELVATFIAGIAAAGIVMLINRATGRRLPRWLTPVVAGGAMITATITSEYGWYDRTRDTLPDGFEVVQTVESQVFYRPWTFAKPFVERFVALDQASVRTNQSLPDMRMGDLFFYGRWSPLNRMTVMADCVDNRRAALVDAVEFDGQGNVSGADWVRVPASDPVLAAICKVA</sequence>
<name>A0A2P8FJ32_9RHOB</name>
<keyword evidence="1" id="KW-1133">Transmembrane helix</keyword>
<dbReference type="Proteomes" id="UP000240418">
    <property type="component" value="Unassembled WGS sequence"/>
</dbReference>
<feature type="transmembrane region" description="Helical" evidence="1">
    <location>
        <begin position="6"/>
        <end position="23"/>
    </location>
</feature>
<evidence type="ECO:0000313" key="2">
    <source>
        <dbReference type="EMBL" id="PSL21720.1"/>
    </source>
</evidence>
<evidence type="ECO:0000256" key="1">
    <source>
        <dbReference type="SAM" id="Phobius"/>
    </source>
</evidence>
<dbReference type="OrthoDB" id="8601734at2"/>
<evidence type="ECO:0000313" key="3">
    <source>
        <dbReference type="Proteomes" id="UP000240418"/>
    </source>
</evidence>
<gene>
    <name evidence="2" type="ORF">CLV88_101144</name>
</gene>
<reference evidence="2 3" key="1">
    <citation type="submission" date="2018-03" db="EMBL/GenBank/DDBJ databases">
        <title>Genomic Encyclopedia of Archaeal and Bacterial Type Strains, Phase II (KMG-II): from individual species to whole genera.</title>
        <authorList>
            <person name="Goeker M."/>
        </authorList>
    </citation>
    <scope>NUCLEOTIDE SEQUENCE [LARGE SCALE GENOMIC DNA]</scope>
    <source>
        <strain evidence="2 3">DSM 100673</strain>
    </source>
</reference>
<organism evidence="2 3">
    <name type="scientific">Shimia abyssi</name>
    <dbReference type="NCBI Taxonomy" id="1662395"/>
    <lineage>
        <taxon>Bacteria</taxon>
        <taxon>Pseudomonadati</taxon>
        <taxon>Pseudomonadota</taxon>
        <taxon>Alphaproteobacteria</taxon>
        <taxon>Rhodobacterales</taxon>
        <taxon>Roseobacteraceae</taxon>
    </lineage>
</organism>
<comment type="caution">
    <text evidence="2">The sequence shown here is derived from an EMBL/GenBank/DDBJ whole genome shotgun (WGS) entry which is preliminary data.</text>
</comment>
<dbReference type="EMBL" id="PYGJ01000001">
    <property type="protein sequence ID" value="PSL21720.1"/>
    <property type="molecule type" value="Genomic_DNA"/>
</dbReference>
<keyword evidence="1" id="KW-0812">Transmembrane</keyword>
<dbReference type="AlphaFoldDB" id="A0A2P8FJ32"/>
<protein>
    <submittedName>
        <fullName evidence="2">Uncharacterized protein</fullName>
    </submittedName>
</protein>
<keyword evidence="1" id="KW-0472">Membrane</keyword>
<dbReference type="RefSeq" id="WP_106606448.1">
    <property type="nucleotide sequence ID" value="NZ_PYGJ01000001.1"/>
</dbReference>
<proteinExistence type="predicted"/>
<accession>A0A2P8FJ32</accession>
<keyword evidence="3" id="KW-1185">Reference proteome</keyword>